<name>A0A370FUS4_GLULI</name>
<dbReference type="InterPro" id="IPR027417">
    <property type="entry name" value="P-loop_NTPase"/>
</dbReference>
<dbReference type="PROSITE" id="PS50901">
    <property type="entry name" value="FTSK"/>
    <property type="match status" value="1"/>
</dbReference>
<dbReference type="Gene3D" id="3.40.50.300">
    <property type="entry name" value="P-loop containing nucleotide triphosphate hydrolases"/>
    <property type="match status" value="1"/>
</dbReference>
<dbReference type="AlphaFoldDB" id="A0A370FUS4"/>
<dbReference type="GO" id="GO:0003677">
    <property type="term" value="F:DNA binding"/>
    <property type="evidence" value="ECO:0007669"/>
    <property type="project" value="InterPro"/>
</dbReference>
<evidence type="ECO:0000313" key="7">
    <source>
        <dbReference type="Proteomes" id="UP000254958"/>
    </source>
</evidence>
<dbReference type="GO" id="GO:0005524">
    <property type="term" value="F:ATP binding"/>
    <property type="evidence" value="ECO:0007669"/>
    <property type="project" value="UniProtKB-UniRule"/>
</dbReference>
<sequence>MADTSKSDELLAQVRQARAAVEKLPETPDGKALLLTMTQSEQQLEHAQAMVAALHADADFMGALKLVKENRFQSPEGTAAIAAALRKFSAGNGFDPEKMADRLIAAQEAVFAASRARDTAVSAANYQKAQAVMTAAAATTKIAVLTNDLIATLQALPQTQAVAAISKAMIDVMKAVRESHAADGAAIKAAAQVLADGVAFLEEAAKPESVLDPERDKKKKFLDKFFGLPLPLVASFQADEPFGPGGGTYDRSAEWAQWAPAGTLSFTLGDNAGQQLRWGGHDAAGASLLPFSSLPLLGDRCWVIRSDNANAERAHQLMQALVVRLSCLLPHLVRFTLLDPLRSGGNFPMMSYLPLVREVGEDYAGALKDIQADIQRIITRIVAFHGDFESIPAEQRANERYEIIVAADCPQGAQYNYDVLNRLMAISHSGPAAGRYIILHHNIDAPMPHSVDFGALGDHYVIDLTKGANPHADSPPAGAQQMRILAQIQNARSQQPSAQFGDILSPAGQRWQGNVDTHIQTSLSGRDDGVAVMFGEPPGEASIVHGMLAASAGSGKSNLLHALIMGLATHYAPDDLQLYLLDLKQGVEFQPYARLPHAAVVAFNSDPALAQAVLAELKAEADRRYSMYFRPAGCQNLQQYRESGSPRGTLPRILLIIDEYQALFQDNDGTAVSENLKDLSKQGRAAGVHMLLVSQNYRVSGMQDADSIINNINLRMAMNLPASTVMGMTEFEREGKDLIGKCDMPGKVVVNTNGGRNGFNHLGRAVLVSPQDRDALLDDLQALAAQWPAERRARFPRTQLFDGNTPPHMDQMSLSRTFASKGGALDAQDLAALATRPAAEGGFEMREWRVSDRAVPVSLGRAFAVHGEALCVLGRVQGQNLLVVSDVFSARVAMLGAVLASLLQLAPEVRGTIVVIDGSSAPEITRILDDVGDAIVALREEDEILSYLAASDSGEGVLVLFEPERVSGLLRSTDPLSRNPGPDALDARLREGPGKGRHTIALFSTFRMVENAFGRRGRVENFAWRACTQMSLEDSQNLLGNRNAAMLQASGGGPRPALLADINANRYTRFLPWDMSDVAED</sequence>
<reference evidence="5 8" key="2">
    <citation type="submission" date="2020-04" db="EMBL/GenBank/DDBJ databases">
        <title>Description of novel Gluconacetobacter.</title>
        <authorList>
            <person name="Sombolestani A."/>
        </authorList>
    </citation>
    <scope>NUCLEOTIDE SEQUENCE [LARGE SCALE GENOMIC DNA]</scope>
    <source>
        <strain evidence="5 8">LMG 1382</strain>
    </source>
</reference>
<dbReference type="PANTHER" id="PTHR22683">
    <property type="entry name" value="SPORULATION PROTEIN RELATED"/>
    <property type="match status" value="1"/>
</dbReference>
<feature type="binding site" evidence="3">
    <location>
        <begin position="550"/>
        <end position="557"/>
    </location>
    <ligand>
        <name>ATP</name>
        <dbReference type="ChEBI" id="CHEBI:30616"/>
    </ligand>
</feature>
<keyword evidence="7" id="KW-1185">Reference proteome</keyword>
<evidence type="ECO:0000313" key="5">
    <source>
        <dbReference type="EMBL" id="MBB2188204.1"/>
    </source>
</evidence>
<reference evidence="6 7" key="1">
    <citation type="submission" date="2018-07" db="EMBL/GenBank/DDBJ databases">
        <title>Genomic Encyclopedia of Type Strains, Phase IV (KMG-IV): sequencing the most valuable type-strain genomes for metagenomic binning, comparative biology and taxonomic classification.</title>
        <authorList>
            <person name="Goeker M."/>
        </authorList>
    </citation>
    <scope>NUCLEOTIDE SEQUENCE [LARGE SCALE GENOMIC DNA]</scope>
    <source>
        <strain evidence="6 7">DSM 5603</strain>
    </source>
</reference>
<dbReference type="Pfam" id="PF01580">
    <property type="entry name" value="FtsK_SpoIIIE"/>
    <property type="match status" value="1"/>
</dbReference>
<dbReference type="EMBL" id="JABEQI010000016">
    <property type="protein sequence ID" value="MBB2188204.1"/>
    <property type="molecule type" value="Genomic_DNA"/>
</dbReference>
<dbReference type="Proteomes" id="UP000562982">
    <property type="component" value="Unassembled WGS sequence"/>
</dbReference>
<organism evidence="6 7">
    <name type="scientific">Gluconacetobacter liquefaciens</name>
    <name type="common">Acetobacter liquefaciens</name>
    <dbReference type="NCBI Taxonomy" id="89584"/>
    <lineage>
        <taxon>Bacteria</taxon>
        <taxon>Pseudomonadati</taxon>
        <taxon>Pseudomonadota</taxon>
        <taxon>Alphaproteobacteria</taxon>
        <taxon>Acetobacterales</taxon>
        <taxon>Acetobacteraceae</taxon>
        <taxon>Gluconacetobacter</taxon>
    </lineage>
</organism>
<gene>
    <name evidence="6" type="ORF">C7453_11642</name>
    <name evidence="5" type="ORF">HLH32_17860</name>
</gene>
<keyword evidence="1 3" id="KW-0547">Nucleotide-binding</keyword>
<evidence type="ECO:0000259" key="4">
    <source>
        <dbReference type="PROSITE" id="PS50901"/>
    </source>
</evidence>
<dbReference type="PANTHER" id="PTHR22683:SF41">
    <property type="entry name" value="DNA TRANSLOCASE FTSK"/>
    <property type="match status" value="1"/>
</dbReference>
<dbReference type="Proteomes" id="UP000254958">
    <property type="component" value="Unassembled WGS sequence"/>
</dbReference>
<evidence type="ECO:0000313" key="8">
    <source>
        <dbReference type="Proteomes" id="UP000562982"/>
    </source>
</evidence>
<comment type="caution">
    <text evidence="6">The sequence shown here is derived from an EMBL/GenBank/DDBJ whole genome shotgun (WGS) entry which is preliminary data.</text>
</comment>
<dbReference type="RefSeq" id="WP_114729403.1">
    <property type="nucleotide sequence ID" value="NZ_BJMI01000026.1"/>
</dbReference>
<protein>
    <submittedName>
        <fullName evidence="6">S-DNA-T family DNA segregation ATPase FtsK/SpoIIIE</fullName>
    </submittedName>
</protein>
<evidence type="ECO:0000256" key="2">
    <source>
        <dbReference type="ARBA" id="ARBA00022840"/>
    </source>
</evidence>
<evidence type="ECO:0000256" key="3">
    <source>
        <dbReference type="PROSITE-ProRule" id="PRU00289"/>
    </source>
</evidence>
<accession>A0A370FUS4</accession>
<dbReference type="InterPro" id="IPR002543">
    <property type="entry name" value="FtsK_dom"/>
</dbReference>
<keyword evidence="2 3" id="KW-0067">ATP-binding</keyword>
<proteinExistence type="predicted"/>
<dbReference type="CDD" id="cd01127">
    <property type="entry name" value="TrwB_TraG_TraD_VirD4"/>
    <property type="match status" value="1"/>
</dbReference>
<dbReference type="InterPro" id="IPR050206">
    <property type="entry name" value="FtsK/SpoIIIE/SftA"/>
</dbReference>
<dbReference type="EMBL" id="QQAW01000016">
    <property type="protein sequence ID" value="RDI34180.1"/>
    <property type="molecule type" value="Genomic_DNA"/>
</dbReference>
<dbReference type="OrthoDB" id="9807790at2"/>
<dbReference type="SUPFAM" id="SSF52540">
    <property type="entry name" value="P-loop containing nucleoside triphosphate hydrolases"/>
    <property type="match status" value="1"/>
</dbReference>
<evidence type="ECO:0000313" key="6">
    <source>
        <dbReference type="EMBL" id="RDI34180.1"/>
    </source>
</evidence>
<feature type="domain" description="FtsK" evidence="4">
    <location>
        <begin position="527"/>
        <end position="727"/>
    </location>
</feature>
<evidence type="ECO:0000256" key="1">
    <source>
        <dbReference type="ARBA" id="ARBA00022741"/>
    </source>
</evidence>